<evidence type="ECO:0000313" key="10">
    <source>
        <dbReference type="EMBL" id="ODQ80932.1"/>
    </source>
</evidence>
<feature type="transmembrane region" description="Helical" evidence="9">
    <location>
        <begin position="12"/>
        <end position="30"/>
    </location>
</feature>
<keyword evidence="5" id="KW-0813">Transport</keyword>
<feature type="transmembrane region" description="Helical" evidence="9">
    <location>
        <begin position="69"/>
        <end position="92"/>
    </location>
</feature>
<dbReference type="Pfam" id="PF04479">
    <property type="entry name" value="RTA1"/>
    <property type="match status" value="1"/>
</dbReference>
<dbReference type="STRING" id="984486.A0A1E3QV58"/>
<evidence type="ECO:0000256" key="8">
    <source>
        <dbReference type="ARBA" id="ARBA00041117"/>
    </source>
</evidence>
<feature type="non-terminal residue" evidence="10">
    <location>
        <position position="1"/>
    </location>
</feature>
<evidence type="ECO:0000256" key="9">
    <source>
        <dbReference type="SAM" id="Phobius"/>
    </source>
</evidence>
<dbReference type="PANTHER" id="PTHR31465:SF9">
    <property type="entry name" value="SPHINGOID LONG-CHAIN BASE TRANSPORTER RSB1"/>
    <property type="match status" value="1"/>
</dbReference>
<dbReference type="GO" id="GO:0000324">
    <property type="term" value="C:fungal-type vacuole"/>
    <property type="evidence" value="ECO:0007669"/>
    <property type="project" value="TreeGrafter"/>
</dbReference>
<feature type="transmembrane region" description="Helical" evidence="9">
    <location>
        <begin position="35"/>
        <end position="57"/>
    </location>
</feature>
<accession>A0A1E3QV58</accession>
<dbReference type="AlphaFoldDB" id="A0A1E3QV58"/>
<name>A0A1E3QV58_9ASCO</name>
<evidence type="ECO:0000256" key="7">
    <source>
        <dbReference type="ARBA" id="ARBA00037472"/>
    </source>
</evidence>
<keyword evidence="3 9" id="KW-0812">Transmembrane</keyword>
<proteinExistence type="inferred from homology"/>
<dbReference type="OrthoDB" id="3358017at2759"/>
<gene>
    <name evidence="10" type="ORF">BABINDRAFT_17068</name>
</gene>
<reference evidence="11" key="1">
    <citation type="submission" date="2016-05" db="EMBL/GenBank/DDBJ databases">
        <title>Comparative genomics of biotechnologically important yeasts.</title>
        <authorList>
            <consortium name="DOE Joint Genome Institute"/>
            <person name="Riley R."/>
            <person name="Haridas S."/>
            <person name="Wolfe K.H."/>
            <person name="Lopes M.R."/>
            <person name="Hittinger C.T."/>
            <person name="Goker M."/>
            <person name="Salamov A."/>
            <person name="Wisecaver J."/>
            <person name="Long T.M."/>
            <person name="Aerts A.L."/>
            <person name="Barry K."/>
            <person name="Choi C."/>
            <person name="Clum A."/>
            <person name="Coughlan A.Y."/>
            <person name="Deshpande S."/>
            <person name="Douglass A.P."/>
            <person name="Hanson S.J."/>
            <person name="Klenk H.-P."/>
            <person name="Labutti K."/>
            <person name="Lapidus A."/>
            <person name="Lindquist E."/>
            <person name="Lipzen A."/>
            <person name="Meier-Kolthoff J.P."/>
            <person name="Ohm R.A."/>
            <person name="Otillar R.P."/>
            <person name="Pangilinan J."/>
            <person name="Peng Y."/>
            <person name="Rokas A."/>
            <person name="Rosa C.A."/>
            <person name="Scheuner C."/>
            <person name="Sibirny A.A."/>
            <person name="Slot J.C."/>
            <person name="Stielow J.B."/>
            <person name="Sun H."/>
            <person name="Kurtzman C.P."/>
            <person name="Blackwell M."/>
            <person name="Grigoriev I.V."/>
            <person name="Jeffries T.W."/>
        </authorList>
    </citation>
    <scope>NUCLEOTIDE SEQUENCE [LARGE SCALE GENOMIC DNA]</scope>
    <source>
        <strain evidence="11">NRRL Y-12698</strain>
    </source>
</reference>
<evidence type="ECO:0000256" key="2">
    <source>
        <dbReference type="ARBA" id="ARBA00009969"/>
    </source>
</evidence>
<evidence type="ECO:0000256" key="5">
    <source>
        <dbReference type="ARBA" id="ARBA00023055"/>
    </source>
</evidence>
<keyword evidence="4 9" id="KW-1133">Transmembrane helix</keyword>
<feature type="transmembrane region" description="Helical" evidence="9">
    <location>
        <begin position="204"/>
        <end position="224"/>
    </location>
</feature>
<dbReference type="GO" id="GO:0005886">
    <property type="term" value="C:plasma membrane"/>
    <property type="evidence" value="ECO:0007669"/>
    <property type="project" value="UniProtKB-SubCell"/>
</dbReference>
<evidence type="ECO:0000256" key="4">
    <source>
        <dbReference type="ARBA" id="ARBA00022989"/>
    </source>
</evidence>
<dbReference type="RefSeq" id="XP_018986260.1">
    <property type="nucleotide sequence ID" value="XM_019130761.1"/>
</dbReference>
<evidence type="ECO:0000256" key="6">
    <source>
        <dbReference type="ARBA" id="ARBA00023136"/>
    </source>
</evidence>
<comment type="function">
    <text evidence="7">Catalyzes the ATP-dependent translocation of sphingoid long-chain bases (LCBs) from the cytoplasmic site toward the extracytoplasmic side of the membrane (flip-flop). Involved in the establishment of the functional lipid asymmetry of the plasma membrane. Regulates intracellular levels of LCBs, sphingolipid precursors that are growth inhibitory at increased levels.</text>
</comment>
<dbReference type="InterPro" id="IPR007568">
    <property type="entry name" value="RTA1"/>
</dbReference>
<evidence type="ECO:0000256" key="3">
    <source>
        <dbReference type="ARBA" id="ARBA00022692"/>
    </source>
</evidence>
<feature type="transmembrane region" description="Helical" evidence="9">
    <location>
        <begin position="236"/>
        <end position="253"/>
    </location>
</feature>
<keyword evidence="5" id="KW-0445">Lipid transport</keyword>
<keyword evidence="11" id="KW-1185">Reference proteome</keyword>
<feature type="transmembrane region" description="Helical" evidence="9">
    <location>
        <begin position="113"/>
        <end position="136"/>
    </location>
</feature>
<comment type="similarity">
    <text evidence="2">Belongs to the lipid-translocating exporter (LTE) (TC 9.A.26.1) family.</text>
</comment>
<sequence>YYHYIPSLPGNLVMLIVMGLVLGIQTFYAVKYLQYWYGSCFCIGIGLEFAGFISRVISHFQPVTNRNAYFCQIICLTIAPCFIMAALYCILAKLVIVYGERFSVLEHVRYTQIFITSDLLTVILLTAGVGITYSAISGGHSTHTGTSLMVAGLVIQMLSLSIFITFWLIFFWRVHKASKLAEPGYEPTYEHLSRTSAMKMFPRYASVGIICMYVRAIFKVAEYAQGWTGYLKVHEPYFLILDGAMVVICGIMMS</sequence>
<dbReference type="EMBL" id="KV454428">
    <property type="protein sequence ID" value="ODQ80932.1"/>
    <property type="molecule type" value="Genomic_DNA"/>
</dbReference>
<evidence type="ECO:0000256" key="1">
    <source>
        <dbReference type="ARBA" id="ARBA00004651"/>
    </source>
</evidence>
<dbReference type="GO" id="GO:0006869">
    <property type="term" value="P:lipid transport"/>
    <property type="evidence" value="ECO:0007669"/>
    <property type="project" value="UniProtKB-KW"/>
</dbReference>
<keyword evidence="6 9" id="KW-0472">Membrane</keyword>
<comment type="subcellular location">
    <subcellularLocation>
        <location evidence="1">Cell membrane</location>
        <topology evidence="1">Multi-pass membrane protein</topology>
    </subcellularLocation>
</comment>
<protein>
    <recommendedName>
        <fullName evidence="8">Sphingoid long-chain base transporter RSB1</fullName>
    </recommendedName>
</protein>
<feature type="transmembrane region" description="Helical" evidence="9">
    <location>
        <begin position="148"/>
        <end position="172"/>
    </location>
</feature>
<dbReference type="PANTHER" id="PTHR31465">
    <property type="entry name" value="PROTEIN RTA1-RELATED"/>
    <property type="match status" value="1"/>
</dbReference>
<dbReference type="GeneID" id="30148614"/>
<dbReference type="Proteomes" id="UP000094336">
    <property type="component" value="Unassembled WGS sequence"/>
</dbReference>
<feature type="non-terminal residue" evidence="10">
    <location>
        <position position="254"/>
    </location>
</feature>
<evidence type="ECO:0000313" key="11">
    <source>
        <dbReference type="Proteomes" id="UP000094336"/>
    </source>
</evidence>
<organism evidence="10 11">
    <name type="scientific">Babjeviella inositovora NRRL Y-12698</name>
    <dbReference type="NCBI Taxonomy" id="984486"/>
    <lineage>
        <taxon>Eukaryota</taxon>
        <taxon>Fungi</taxon>
        <taxon>Dikarya</taxon>
        <taxon>Ascomycota</taxon>
        <taxon>Saccharomycotina</taxon>
        <taxon>Pichiomycetes</taxon>
        <taxon>Serinales incertae sedis</taxon>
        <taxon>Babjeviella</taxon>
    </lineage>
</organism>